<evidence type="ECO:0000256" key="7">
    <source>
        <dbReference type="ARBA" id="ARBA00023014"/>
    </source>
</evidence>
<evidence type="ECO:0000256" key="10">
    <source>
        <dbReference type="ARBA" id="ARBA00038058"/>
    </source>
</evidence>
<keyword evidence="1" id="KW-0479">Metal-binding</keyword>
<evidence type="ECO:0000256" key="3">
    <source>
        <dbReference type="ARBA" id="ARBA00022801"/>
    </source>
</evidence>
<accession>A0ABY4AJR9</accession>
<keyword evidence="9" id="KW-0413">Isomerase</keyword>
<sequence>MSALADVFGSGGAFARHLPNYRERTGQVALAQAIESVIDKRGVLVAEAGTGIGKTWAYLVPAVLSGAKVLVSTGTRTLQDQLFQKDLPTVRDVLEVPLGIAMLKGRANYVCHYYLQRLQDDPQALVSRGEVIWLRQIKQFAQTSKTGDRSELASVPEDADIWNRVTSTRENCLAQDCPNVHECFVYKARRQAQEADLVVINHALYMADAALREQGISDLLPQADVVVFDEAHQLPAVATRFLGQMLSTAQLLDLAKQSEAVGLAHAREVVRWSELASGLAQLVKDWRLGLDWVQQRANRRAVPQDLIEQQEALDLMRQVADALTLLQQALDSNAERHLDLAALARTAESLSERLADWIQACQSDRLDSERVYWLETTAGGVRLNMAPLSIAAAFSAERQAGQTWVFVSATLSVKGDFSHFVQRLGLDDPKTHRQASPFDYEEQALLCVPRGLPAVQNPQYIREFVRWLWPLIHACQGNAMILCTTLRAVENIADALRELYEEQSINWPILQQGLQPRRTLLEAFREQSNAVLIGSASFWEGVDVVGQRLSLVAIDKLPFAPPDDPILEARLQACRDEGGNPFMLLQVPEAAIALKQGAGRLIRSERDWGVLVVGDTRLVDKPYGRSLWQGLPPFKRTREQEEALAFIHQKQPA</sequence>
<keyword evidence="7" id="KW-0411">Iron-sulfur</keyword>
<keyword evidence="4 12" id="KW-0347">Helicase</keyword>
<keyword evidence="8" id="KW-0238">DNA-binding</keyword>
<dbReference type="PANTHER" id="PTHR11472:SF34">
    <property type="entry name" value="REGULATOR OF TELOMERE ELONGATION HELICASE 1"/>
    <property type="match status" value="1"/>
</dbReference>
<keyword evidence="3" id="KW-0378">Hydrolase</keyword>
<dbReference type="Pfam" id="PF13307">
    <property type="entry name" value="Helicase_C_2"/>
    <property type="match status" value="1"/>
</dbReference>
<dbReference type="Pfam" id="PF00270">
    <property type="entry name" value="DEAD"/>
    <property type="match status" value="1"/>
</dbReference>
<evidence type="ECO:0000256" key="4">
    <source>
        <dbReference type="ARBA" id="ARBA00022806"/>
    </source>
</evidence>
<evidence type="ECO:0000256" key="8">
    <source>
        <dbReference type="ARBA" id="ARBA00023125"/>
    </source>
</evidence>
<dbReference type="GO" id="GO:0004386">
    <property type="term" value="F:helicase activity"/>
    <property type="evidence" value="ECO:0007669"/>
    <property type="project" value="UniProtKB-KW"/>
</dbReference>
<dbReference type="EMBL" id="CP063982">
    <property type="protein sequence ID" value="UOD49640.1"/>
    <property type="molecule type" value="Genomic_DNA"/>
</dbReference>
<dbReference type="InterPro" id="IPR006555">
    <property type="entry name" value="ATP-dep_Helicase_C"/>
</dbReference>
<evidence type="ECO:0000256" key="2">
    <source>
        <dbReference type="ARBA" id="ARBA00022741"/>
    </source>
</evidence>
<dbReference type="PROSITE" id="PS51193">
    <property type="entry name" value="HELICASE_ATP_BIND_2"/>
    <property type="match status" value="1"/>
</dbReference>
<dbReference type="Gene3D" id="3.40.50.300">
    <property type="entry name" value="P-loop containing nucleotide triphosphate hydrolases"/>
    <property type="match status" value="2"/>
</dbReference>
<dbReference type="SUPFAM" id="SSF52540">
    <property type="entry name" value="P-loop containing nucleoside triphosphate hydrolases"/>
    <property type="match status" value="1"/>
</dbReference>
<keyword evidence="13" id="KW-1185">Reference proteome</keyword>
<dbReference type="Pfam" id="PF06733">
    <property type="entry name" value="DEAD_2"/>
    <property type="match status" value="1"/>
</dbReference>
<dbReference type="RefSeq" id="WP_243477872.1">
    <property type="nucleotide sequence ID" value="NZ_CP063982.1"/>
</dbReference>
<comment type="similarity">
    <text evidence="10">Belongs to the helicase family. DinG subfamily.</text>
</comment>
<evidence type="ECO:0000313" key="12">
    <source>
        <dbReference type="EMBL" id="UOD49640.1"/>
    </source>
</evidence>
<evidence type="ECO:0000259" key="11">
    <source>
        <dbReference type="PROSITE" id="PS51193"/>
    </source>
</evidence>
<proteinExistence type="inferred from homology"/>
<evidence type="ECO:0000256" key="1">
    <source>
        <dbReference type="ARBA" id="ARBA00022723"/>
    </source>
</evidence>
<evidence type="ECO:0000256" key="9">
    <source>
        <dbReference type="ARBA" id="ARBA00023235"/>
    </source>
</evidence>
<dbReference type="Proteomes" id="UP000831607">
    <property type="component" value="Chromosome"/>
</dbReference>
<keyword evidence="6" id="KW-0408">Iron</keyword>
<dbReference type="InterPro" id="IPR011545">
    <property type="entry name" value="DEAD/DEAH_box_helicase_dom"/>
</dbReference>
<dbReference type="InterPro" id="IPR014013">
    <property type="entry name" value="Helic_SF1/SF2_ATP-bd_DinG/Rad3"/>
</dbReference>
<evidence type="ECO:0000256" key="6">
    <source>
        <dbReference type="ARBA" id="ARBA00023004"/>
    </source>
</evidence>
<organism evidence="12 13">
    <name type="scientific">Orrella daihaiensis</name>
    <dbReference type="NCBI Taxonomy" id="2782176"/>
    <lineage>
        <taxon>Bacteria</taxon>
        <taxon>Pseudomonadati</taxon>
        <taxon>Pseudomonadota</taxon>
        <taxon>Betaproteobacteria</taxon>
        <taxon>Burkholderiales</taxon>
        <taxon>Alcaligenaceae</taxon>
        <taxon>Orrella</taxon>
    </lineage>
</organism>
<gene>
    <name evidence="12" type="ORF">DHf2319_09205</name>
</gene>
<evidence type="ECO:0000313" key="13">
    <source>
        <dbReference type="Proteomes" id="UP000831607"/>
    </source>
</evidence>
<protein>
    <submittedName>
        <fullName evidence="12">ATP-dependent DNA helicase</fullName>
    </submittedName>
</protein>
<dbReference type="InterPro" id="IPR010614">
    <property type="entry name" value="RAD3-like_helicase_DEAD"/>
</dbReference>
<dbReference type="InterPro" id="IPR045028">
    <property type="entry name" value="DinG/Rad3-like"/>
</dbReference>
<reference evidence="12 13" key="1">
    <citation type="submission" date="2020-11" db="EMBL/GenBank/DDBJ databases">
        <title>Algicoccus daihaiensis sp.nov., isolated from Daihai Lake in Inner Mongolia.</title>
        <authorList>
            <person name="Kai J."/>
        </authorList>
    </citation>
    <scope>NUCLEOTIDE SEQUENCE [LARGE SCALE GENOMIC DNA]</scope>
    <source>
        <strain evidence="13">f23</strain>
    </source>
</reference>
<keyword evidence="2" id="KW-0547">Nucleotide-binding</keyword>
<dbReference type="SMART" id="SM00491">
    <property type="entry name" value="HELICc2"/>
    <property type="match status" value="1"/>
</dbReference>
<dbReference type="InterPro" id="IPR027417">
    <property type="entry name" value="P-loop_NTPase"/>
</dbReference>
<feature type="domain" description="Helicase ATP-binding" evidence="11">
    <location>
        <begin position="13"/>
        <end position="313"/>
    </location>
</feature>
<keyword evidence="5" id="KW-0067">ATP-binding</keyword>
<evidence type="ECO:0000256" key="5">
    <source>
        <dbReference type="ARBA" id="ARBA00022840"/>
    </source>
</evidence>
<name>A0ABY4AJR9_9BURK</name>
<dbReference type="PANTHER" id="PTHR11472">
    <property type="entry name" value="DNA REPAIR DEAD HELICASE RAD3/XP-D SUBFAMILY MEMBER"/>
    <property type="match status" value="1"/>
</dbReference>